<dbReference type="EMBL" id="LXQA011387598">
    <property type="protein sequence ID" value="MCI95467.1"/>
    <property type="molecule type" value="Genomic_DNA"/>
</dbReference>
<evidence type="ECO:0000313" key="1">
    <source>
        <dbReference type="EMBL" id="MCI95467.1"/>
    </source>
</evidence>
<comment type="caution">
    <text evidence="1">The sequence shown here is derived from an EMBL/GenBank/DDBJ whole genome shotgun (WGS) entry which is preliminary data.</text>
</comment>
<dbReference type="Proteomes" id="UP000265520">
    <property type="component" value="Unassembled WGS sequence"/>
</dbReference>
<accession>A0A392W560</accession>
<proteinExistence type="predicted"/>
<dbReference type="AlphaFoldDB" id="A0A392W560"/>
<sequence>RSPPREYEPVLTPVGNNQEQISVIQETVVKHLSRPTKTVRAFKSSQRVR</sequence>
<protein>
    <submittedName>
        <fullName evidence="1">Uncharacterized protein</fullName>
    </submittedName>
</protein>
<reference evidence="1 2" key="1">
    <citation type="journal article" date="2018" name="Front. Plant Sci.">
        <title>Red Clover (Trifolium pratense) and Zigzag Clover (T. medium) - A Picture of Genomic Similarities and Differences.</title>
        <authorList>
            <person name="Dluhosova J."/>
            <person name="Istvanek J."/>
            <person name="Nedelnik J."/>
            <person name="Repkova J."/>
        </authorList>
    </citation>
    <scope>NUCLEOTIDE SEQUENCE [LARGE SCALE GENOMIC DNA]</scope>
    <source>
        <strain evidence="2">cv. 10/8</strain>
        <tissue evidence="1">Leaf</tissue>
    </source>
</reference>
<keyword evidence="2" id="KW-1185">Reference proteome</keyword>
<name>A0A392W560_9FABA</name>
<organism evidence="1 2">
    <name type="scientific">Trifolium medium</name>
    <dbReference type="NCBI Taxonomy" id="97028"/>
    <lineage>
        <taxon>Eukaryota</taxon>
        <taxon>Viridiplantae</taxon>
        <taxon>Streptophyta</taxon>
        <taxon>Embryophyta</taxon>
        <taxon>Tracheophyta</taxon>
        <taxon>Spermatophyta</taxon>
        <taxon>Magnoliopsida</taxon>
        <taxon>eudicotyledons</taxon>
        <taxon>Gunneridae</taxon>
        <taxon>Pentapetalae</taxon>
        <taxon>rosids</taxon>
        <taxon>fabids</taxon>
        <taxon>Fabales</taxon>
        <taxon>Fabaceae</taxon>
        <taxon>Papilionoideae</taxon>
        <taxon>50 kb inversion clade</taxon>
        <taxon>NPAAA clade</taxon>
        <taxon>Hologalegina</taxon>
        <taxon>IRL clade</taxon>
        <taxon>Trifolieae</taxon>
        <taxon>Trifolium</taxon>
    </lineage>
</organism>
<evidence type="ECO:0000313" key="2">
    <source>
        <dbReference type="Proteomes" id="UP000265520"/>
    </source>
</evidence>
<feature type="non-terminal residue" evidence="1">
    <location>
        <position position="1"/>
    </location>
</feature>